<protein>
    <submittedName>
        <fullName evidence="1">Uncharacterized protein</fullName>
    </submittedName>
</protein>
<reference evidence="1" key="1">
    <citation type="submission" date="2020-04" db="EMBL/GenBank/DDBJ databases">
        <authorList>
            <person name="Alioto T."/>
            <person name="Alioto T."/>
            <person name="Gomez Garrido J."/>
        </authorList>
    </citation>
    <scope>NUCLEOTIDE SEQUENCE</scope>
    <source>
        <strain evidence="1">A484AB</strain>
    </source>
</reference>
<dbReference type="EMBL" id="CACRXK020006062">
    <property type="protein sequence ID" value="CAB4008227.1"/>
    <property type="molecule type" value="Genomic_DNA"/>
</dbReference>
<keyword evidence="2" id="KW-1185">Reference proteome</keyword>
<comment type="caution">
    <text evidence="1">The sequence shown here is derived from an EMBL/GenBank/DDBJ whole genome shotgun (WGS) entry which is preliminary data.</text>
</comment>
<organism evidence="1 2">
    <name type="scientific">Paramuricea clavata</name>
    <name type="common">Red gorgonian</name>
    <name type="synonym">Violescent sea-whip</name>
    <dbReference type="NCBI Taxonomy" id="317549"/>
    <lineage>
        <taxon>Eukaryota</taxon>
        <taxon>Metazoa</taxon>
        <taxon>Cnidaria</taxon>
        <taxon>Anthozoa</taxon>
        <taxon>Octocorallia</taxon>
        <taxon>Malacalcyonacea</taxon>
        <taxon>Plexauridae</taxon>
        <taxon>Paramuricea</taxon>
    </lineage>
</organism>
<dbReference type="AlphaFoldDB" id="A0A7D9EH44"/>
<feature type="non-terminal residue" evidence="1">
    <location>
        <position position="1"/>
    </location>
</feature>
<gene>
    <name evidence="1" type="ORF">PACLA_8A073172</name>
</gene>
<accession>A0A7D9EH44</accession>
<sequence>DVVSKAEQYKWQKQEEFTTKQYKDQLRYIKALFGQKIKLEYRTYNNESDKTRVRLLILEITKFDGAIENWLPFWNKFEVELTPRTW</sequence>
<evidence type="ECO:0000313" key="2">
    <source>
        <dbReference type="Proteomes" id="UP001152795"/>
    </source>
</evidence>
<proteinExistence type="predicted"/>
<dbReference type="Proteomes" id="UP001152795">
    <property type="component" value="Unassembled WGS sequence"/>
</dbReference>
<name>A0A7D9EH44_PARCT</name>
<dbReference type="OrthoDB" id="10061868at2759"/>
<evidence type="ECO:0000313" key="1">
    <source>
        <dbReference type="EMBL" id="CAB4008227.1"/>
    </source>
</evidence>